<comment type="caution">
    <text evidence="2">The sequence shown here is derived from an EMBL/GenBank/DDBJ whole genome shotgun (WGS) entry which is preliminary data.</text>
</comment>
<dbReference type="RefSeq" id="WP_119662443.1">
    <property type="nucleotide sequence ID" value="NZ_QUAL01000361.1"/>
</dbReference>
<gene>
    <name evidence="2" type="ORF">DY240_25170</name>
</gene>
<accession>A0A418KJJ4</accession>
<dbReference type="EMBL" id="QUAL01000361">
    <property type="protein sequence ID" value="RIQ14347.1"/>
    <property type="molecule type" value="Genomic_DNA"/>
</dbReference>
<name>A0A418KJJ4_9ACTN</name>
<proteinExistence type="predicted"/>
<organism evidence="2 3">
    <name type="scientific">Jiangella rhizosphaerae</name>
    <dbReference type="NCBI Taxonomy" id="2293569"/>
    <lineage>
        <taxon>Bacteria</taxon>
        <taxon>Bacillati</taxon>
        <taxon>Actinomycetota</taxon>
        <taxon>Actinomycetes</taxon>
        <taxon>Jiangellales</taxon>
        <taxon>Jiangellaceae</taxon>
        <taxon>Jiangella</taxon>
    </lineage>
</organism>
<reference evidence="2 3" key="1">
    <citation type="submission" date="2018-09" db="EMBL/GenBank/DDBJ databases">
        <title>Isolation, diversity and antifungal activity of actinobacteria from wheat.</title>
        <authorList>
            <person name="Han C."/>
        </authorList>
    </citation>
    <scope>NUCLEOTIDE SEQUENCE [LARGE SCALE GENOMIC DNA]</scope>
    <source>
        <strain evidence="2 3">NEAU-YY265</strain>
    </source>
</reference>
<keyword evidence="3" id="KW-1185">Reference proteome</keyword>
<sequence length="96" mass="10244">MLRRDVRQSGDQRVDRLGGPAGAAGRVVDEVEPQCPARGIVGPVLLRRAVRAEIVERDVVDARERAGVGDDLVLVGAGRRYRLAAAGQDEGDDDGQ</sequence>
<dbReference type="AlphaFoldDB" id="A0A418KJJ4"/>
<evidence type="ECO:0000313" key="3">
    <source>
        <dbReference type="Proteomes" id="UP000284057"/>
    </source>
</evidence>
<feature type="region of interest" description="Disordered" evidence="1">
    <location>
        <begin position="1"/>
        <end position="24"/>
    </location>
</feature>
<protein>
    <submittedName>
        <fullName evidence="2">Uncharacterized protein</fullName>
    </submittedName>
</protein>
<evidence type="ECO:0000313" key="2">
    <source>
        <dbReference type="EMBL" id="RIQ14347.1"/>
    </source>
</evidence>
<feature type="compositionally biased region" description="Basic and acidic residues" evidence="1">
    <location>
        <begin position="1"/>
        <end position="16"/>
    </location>
</feature>
<dbReference type="Proteomes" id="UP000284057">
    <property type="component" value="Unassembled WGS sequence"/>
</dbReference>
<evidence type="ECO:0000256" key="1">
    <source>
        <dbReference type="SAM" id="MobiDB-lite"/>
    </source>
</evidence>